<accession>A0AC60QBJ3</accession>
<dbReference type="Proteomes" id="UP000805193">
    <property type="component" value="Unassembled WGS sequence"/>
</dbReference>
<dbReference type="EMBL" id="JABSTQ010009352">
    <property type="protein sequence ID" value="KAG0430111.1"/>
    <property type="molecule type" value="Genomic_DNA"/>
</dbReference>
<comment type="caution">
    <text evidence="1">The sequence shown here is derived from an EMBL/GenBank/DDBJ whole genome shotgun (WGS) entry which is preliminary data.</text>
</comment>
<organism evidence="1 2">
    <name type="scientific">Ixodes persulcatus</name>
    <name type="common">Taiga tick</name>
    <dbReference type="NCBI Taxonomy" id="34615"/>
    <lineage>
        <taxon>Eukaryota</taxon>
        <taxon>Metazoa</taxon>
        <taxon>Ecdysozoa</taxon>
        <taxon>Arthropoda</taxon>
        <taxon>Chelicerata</taxon>
        <taxon>Arachnida</taxon>
        <taxon>Acari</taxon>
        <taxon>Parasitiformes</taxon>
        <taxon>Ixodida</taxon>
        <taxon>Ixodoidea</taxon>
        <taxon>Ixodidae</taxon>
        <taxon>Ixodinae</taxon>
        <taxon>Ixodes</taxon>
    </lineage>
</organism>
<gene>
    <name evidence="1" type="ORF">HPB47_022991</name>
</gene>
<evidence type="ECO:0000313" key="1">
    <source>
        <dbReference type="EMBL" id="KAG0430111.1"/>
    </source>
</evidence>
<keyword evidence="2" id="KW-1185">Reference proteome</keyword>
<reference evidence="1 2" key="1">
    <citation type="journal article" date="2020" name="Cell">
        <title>Large-Scale Comparative Analyses of Tick Genomes Elucidate Their Genetic Diversity and Vector Capacities.</title>
        <authorList>
            <consortium name="Tick Genome and Microbiome Consortium (TIGMIC)"/>
            <person name="Jia N."/>
            <person name="Wang J."/>
            <person name="Shi W."/>
            <person name="Du L."/>
            <person name="Sun Y."/>
            <person name="Zhan W."/>
            <person name="Jiang J.F."/>
            <person name="Wang Q."/>
            <person name="Zhang B."/>
            <person name="Ji P."/>
            <person name="Bell-Sakyi L."/>
            <person name="Cui X.M."/>
            <person name="Yuan T.T."/>
            <person name="Jiang B.G."/>
            <person name="Yang W.F."/>
            <person name="Lam T.T."/>
            <person name="Chang Q.C."/>
            <person name="Ding S.J."/>
            <person name="Wang X.J."/>
            <person name="Zhu J.G."/>
            <person name="Ruan X.D."/>
            <person name="Zhao L."/>
            <person name="Wei J.T."/>
            <person name="Ye R.Z."/>
            <person name="Que T.C."/>
            <person name="Du C.H."/>
            <person name="Zhou Y.H."/>
            <person name="Cheng J.X."/>
            <person name="Dai P.F."/>
            <person name="Guo W.B."/>
            <person name="Han X.H."/>
            <person name="Huang E.J."/>
            <person name="Li L.F."/>
            <person name="Wei W."/>
            <person name="Gao Y.C."/>
            <person name="Liu J.Z."/>
            <person name="Shao H.Z."/>
            <person name="Wang X."/>
            <person name="Wang C.C."/>
            <person name="Yang T.C."/>
            <person name="Huo Q.B."/>
            <person name="Li W."/>
            <person name="Chen H.Y."/>
            <person name="Chen S.E."/>
            <person name="Zhou L.G."/>
            <person name="Ni X.B."/>
            <person name="Tian J.H."/>
            <person name="Sheng Y."/>
            <person name="Liu T."/>
            <person name="Pan Y.S."/>
            <person name="Xia L.Y."/>
            <person name="Li J."/>
            <person name="Zhao F."/>
            <person name="Cao W.C."/>
        </authorList>
    </citation>
    <scope>NUCLEOTIDE SEQUENCE [LARGE SCALE GENOMIC DNA]</scope>
    <source>
        <strain evidence="1">Iper-2018</strain>
    </source>
</reference>
<name>A0AC60QBJ3_IXOPE</name>
<evidence type="ECO:0000313" key="2">
    <source>
        <dbReference type="Proteomes" id="UP000805193"/>
    </source>
</evidence>
<proteinExistence type="predicted"/>
<protein>
    <submittedName>
        <fullName evidence="1">Uncharacterized protein</fullName>
    </submittedName>
</protein>
<sequence length="109" mass="11768">MPPPVGTPPDPETVSEPEATTEADSSNWDSFTTLVHTAAQATPTKCTSTVRDPQAYKGSCHVVEHLARFLHGCKEPHKPLFVHSPGDLGDHAVEDISAYGVIYTPGRKF</sequence>